<evidence type="ECO:0000313" key="1">
    <source>
        <dbReference type="EMBL" id="GBP23255.1"/>
    </source>
</evidence>
<gene>
    <name evidence="1" type="ORF">EVAR_75968_1</name>
</gene>
<evidence type="ECO:0000313" key="2">
    <source>
        <dbReference type="Proteomes" id="UP000299102"/>
    </source>
</evidence>
<keyword evidence="2" id="KW-1185">Reference proteome</keyword>
<comment type="caution">
    <text evidence="1">The sequence shown here is derived from an EMBL/GenBank/DDBJ whole genome shotgun (WGS) entry which is preliminary data.</text>
</comment>
<dbReference type="Proteomes" id="UP000299102">
    <property type="component" value="Unassembled WGS sequence"/>
</dbReference>
<sequence>MQIQMFRANIIGQEIEIYSAKTQGKQSSDNQRRHNKDPRTVYTVNLVAEQATATHCKRSGLDAIASFMTLCVLWRLTLCREYTSLQRTSIRFSDEDSVGEDYMPHYHTSTVTSCPTFRATLLGPRDCYIDTLPASPQLTHVSYLQCKDARLRYIFKLQKGKENEKQLVVYKTVLPVVTVAAGPTDHSNMVQPGDGCSIVILVSWCHEVVPRSVEKSKCI</sequence>
<dbReference type="AlphaFoldDB" id="A0A4C1UA16"/>
<name>A0A4C1UA16_EUMVA</name>
<proteinExistence type="predicted"/>
<organism evidence="1 2">
    <name type="scientific">Eumeta variegata</name>
    <name type="common">Bagworm moth</name>
    <name type="synonym">Eumeta japonica</name>
    <dbReference type="NCBI Taxonomy" id="151549"/>
    <lineage>
        <taxon>Eukaryota</taxon>
        <taxon>Metazoa</taxon>
        <taxon>Ecdysozoa</taxon>
        <taxon>Arthropoda</taxon>
        <taxon>Hexapoda</taxon>
        <taxon>Insecta</taxon>
        <taxon>Pterygota</taxon>
        <taxon>Neoptera</taxon>
        <taxon>Endopterygota</taxon>
        <taxon>Lepidoptera</taxon>
        <taxon>Glossata</taxon>
        <taxon>Ditrysia</taxon>
        <taxon>Tineoidea</taxon>
        <taxon>Psychidae</taxon>
        <taxon>Oiketicinae</taxon>
        <taxon>Eumeta</taxon>
    </lineage>
</organism>
<dbReference type="EMBL" id="BGZK01000149">
    <property type="protein sequence ID" value="GBP23255.1"/>
    <property type="molecule type" value="Genomic_DNA"/>
</dbReference>
<protein>
    <submittedName>
        <fullName evidence="1">Uncharacterized protein</fullName>
    </submittedName>
</protein>
<accession>A0A4C1UA16</accession>
<reference evidence="1 2" key="1">
    <citation type="journal article" date="2019" name="Commun. Biol.">
        <title>The bagworm genome reveals a unique fibroin gene that provides high tensile strength.</title>
        <authorList>
            <person name="Kono N."/>
            <person name="Nakamura H."/>
            <person name="Ohtoshi R."/>
            <person name="Tomita M."/>
            <person name="Numata K."/>
            <person name="Arakawa K."/>
        </authorList>
    </citation>
    <scope>NUCLEOTIDE SEQUENCE [LARGE SCALE GENOMIC DNA]</scope>
</reference>